<protein>
    <submittedName>
        <fullName evidence="3">Uncharacterized protein</fullName>
    </submittedName>
</protein>
<accession>A0A235B1X0</accession>
<keyword evidence="2" id="KW-0812">Transmembrane</keyword>
<feature type="compositionally biased region" description="Basic and acidic residues" evidence="1">
    <location>
        <begin position="231"/>
        <end position="259"/>
    </location>
</feature>
<keyword evidence="2" id="KW-1133">Transmembrane helix</keyword>
<organism evidence="3 4">
    <name type="scientific">Paludifilum halophilum</name>
    <dbReference type="NCBI Taxonomy" id="1642702"/>
    <lineage>
        <taxon>Bacteria</taxon>
        <taxon>Bacillati</taxon>
        <taxon>Bacillota</taxon>
        <taxon>Bacilli</taxon>
        <taxon>Bacillales</taxon>
        <taxon>Thermoactinomycetaceae</taxon>
        <taxon>Paludifilum</taxon>
    </lineage>
</organism>
<evidence type="ECO:0000256" key="2">
    <source>
        <dbReference type="SAM" id="Phobius"/>
    </source>
</evidence>
<evidence type="ECO:0000256" key="1">
    <source>
        <dbReference type="SAM" id="MobiDB-lite"/>
    </source>
</evidence>
<feature type="compositionally biased region" description="Basic and acidic residues" evidence="1">
    <location>
        <begin position="275"/>
        <end position="288"/>
    </location>
</feature>
<feature type="transmembrane region" description="Helical" evidence="2">
    <location>
        <begin position="38"/>
        <end position="58"/>
    </location>
</feature>
<feature type="compositionally biased region" description="Acidic residues" evidence="1">
    <location>
        <begin position="260"/>
        <end position="271"/>
    </location>
</feature>
<dbReference type="AlphaFoldDB" id="A0A235B1X0"/>
<dbReference type="EMBL" id="NOWF01000014">
    <property type="protein sequence ID" value="OYD06284.1"/>
    <property type="molecule type" value="Genomic_DNA"/>
</dbReference>
<keyword evidence="2" id="KW-0472">Membrane</keyword>
<feature type="transmembrane region" description="Helical" evidence="2">
    <location>
        <begin position="100"/>
        <end position="120"/>
    </location>
</feature>
<evidence type="ECO:0000313" key="4">
    <source>
        <dbReference type="Proteomes" id="UP000215459"/>
    </source>
</evidence>
<dbReference type="Proteomes" id="UP000215459">
    <property type="component" value="Unassembled WGS sequence"/>
</dbReference>
<sequence>MRAWSVVLGFIIFVCVVMVSFSHTVDLYMRVGFVLWEAVLITIAVETTFLLSGWSILWNRQRGTSPGAPAYWGFSYGLGLVFFSNAAYTVGLGYLFENQFAGWTLALSVVAGVIISEAIISRNLAAGRPDERETESTSGQPTINRMDETDGMDEVVEPSIDQYSGIVRPDEPVKPTSGQPDEVVEAGRMDDQDEVADHEVKPDEVVEMVETIRPTSAAELDELARRRMKKERPTDHEEQSTDQKKADDGRMDETDKVDEGQADDEAVDQNENESTIDHQPEELDEKRSTKSTKRSTSTPTSKRSTKSTDQPAADEELVEVAKKYLDENGRPPSRRQLAELAGVTQYKAGKALKVIAG</sequence>
<feature type="region of interest" description="Disordered" evidence="1">
    <location>
        <begin position="126"/>
        <end position="151"/>
    </location>
</feature>
<evidence type="ECO:0000313" key="3">
    <source>
        <dbReference type="EMBL" id="OYD06284.1"/>
    </source>
</evidence>
<gene>
    <name evidence="3" type="ORF">CHM34_17115</name>
</gene>
<reference evidence="3 4" key="1">
    <citation type="submission" date="2017-07" db="EMBL/GenBank/DDBJ databases">
        <title>The genome sequence of Paludifilum halophilum highlights mechanisms for microbial adaptation to high salt environemnts.</title>
        <authorList>
            <person name="Belbahri L."/>
        </authorList>
    </citation>
    <scope>NUCLEOTIDE SEQUENCE [LARGE SCALE GENOMIC DNA]</scope>
    <source>
        <strain evidence="3 4">DSM 102817</strain>
    </source>
</reference>
<feature type="region of interest" description="Disordered" evidence="1">
    <location>
        <begin position="208"/>
        <end position="316"/>
    </location>
</feature>
<proteinExistence type="predicted"/>
<comment type="caution">
    <text evidence="3">The sequence shown here is derived from an EMBL/GenBank/DDBJ whole genome shotgun (WGS) entry which is preliminary data.</text>
</comment>
<name>A0A235B1X0_9BACL</name>
<keyword evidence="4" id="KW-1185">Reference proteome</keyword>
<feature type="transmembrane region" description="Helical" evidence="2">
    <location>
        <begin position="70"/>
        <end position="88"/>
    </location>
</feature>